<dbReference type="PROSITE" id="PS50105">
    <property type="entry name" value="SAM_DOMAIN"/>
    <property type="match status" value="2"/>
</dbReference>
<keyword evidence="2" id="KW-0040">ANK repeat</keyword>
<dbReference type="SUPFAM" id="SSF47769">
    <property type="entry name" value="SAM/Pointed domain"/>
    <property type="match status" value="2"/>
</dbReference>
<feature type="compositionally biased region" description="Polar residues" evidence="3">
    <location>
        <begin position="1"/>
        <end position="10"/>
    </location>
</feature>
<name>A0A553NUN6_TIGCA</name>
<feature type="domain" description="SAM" evidence="4">
    <location>
        <begin position="374"/>
        <end position="429"/>
    </location>
</feature>
<dbReference type="OMA" id="IMANSRE"/>
<dbReference type="InterPro" id="IPR033635">
    <property type="entry name" value="ANKS1/Caskin"/>
</dbReference>
<dbReference type="InterPro" id="IPR035497">
    <property type="entry name" value="Caskin1/2_SAM_1"/>
</dbReference>
<dbReference type="CDD" id="cd09497">
    <property type="entry name" value="SAM_caskin1_2_repeat1"/>
    <property type="match status" value="1"/>
</dbReference>
<feature type="region of interest" description="Disordered" evidence="3">
    <location>
        <begin position="194"/>
        <end position="215"/>
    </location>
</feature>
<feature type="region of interest" description="Disordered" evidence="3">
    <location>
        <begin position="1"/>
        <end position="32"/>
    </location>
</feature>
<feature type="region of interest" description="Disordered" evidence="3">
    <location>
        <begin position="250"/>
        <end position="345"/>
    </location>
</feature>
<dbReference type="EMBL" id="VCGU01000010">
    <property type="protein sequence ID" value="TRY69145.1"/>
    <property type="molecule type" value="Genomic_DNA"/>
</dbReference>
<dbReference type="InterPro" id="IPR001660">
    <property type="entry name" value="SAM"/>
</dbReference>
<sequence length="913" mass="100761">MHLSNKSSTLPRKWGPKTSTDMPPPLPPTKIGKIFRKPSLARSLSFQKDRSCLSQTGDFKVPPSVLPPRRTNHPFARLSRAGSFFNVNRADKWKSNSLVDLNHNITSASCSKEDLLFRCSSNDRLQTSVLGNHKLASYRQSLSNRRQNFELNHTAGIQNKNLRSSGSWKNLLLDGSVDRIGGMNKTNRVSTVAKPVVPPTVPGSSHEPQQPSRCLSSFKPTWAEVDNGPLHQNPGNSVRHSSIELQTGSSFRNLTDDQGIDMTLSPGRDSIGHDSTASYVTTGSSVSSGCRNSTTSIDSGRESNSIMSTFSSQTGHRMHPHQRHAALSSGPKPGCHSSSSSLGSIDRGEDSICTLNVHELVENGMQDREILNIWLSDLNFEDYFDLFDSAGYDMPTISRMTPEDLTAIGIKKPNHRKKLKSEISKLNIGDGLPNHIPASLDEWLRLIRLSSYGAQLHSQGYHTVTDVLQICVEDLEDVGIYKLGHQKRFLLAVKKIKEIRSGKRAMIGTSECTLPPKGMMSPRPKIPSADHYNYDLRKAPEFRPDMALSGRTSSFGGNPIYQPEIIQINSSQHQGNLPMAPVSPLRGLTHSMNSRHTYASDQHSTYAHPPQQQFFYESDHPGAQGASLTSGPSSRDQHQQQQQQQQQQPEQPHPSQNSFGRPPLPSPPLSERQNPDDFGPSISSAFPPRMPHLRFTSIPHQPVYDSLGYHQASLSNSTGLPSWSHGKTMDDVDAIRHQKQSHFQYQARALLSSQDLGSGGTLPRPKGLVKPIPVAKIMANSREQEKRIDDDHMAKFEPLKLPDPGSDSSLDPLPSLEQIPFANEHAGTIRPREISTSEFINQDEEDENADLKKSLCEDNTKGKSKTKLNRSPGQRSAGDVLNDIGSMLADLTDELDAMLHSERDAPDSSSPSS</sequence>
<dbReference type="PANTHER" id="PTHR24174:SF16">
    <property type="entry name" value="CASKIN-2"/>
    <property type="match status" value="1"/>
</dbReference>
<dbReference type="Pfam" id="PF00536">
    <property type="entry name" value="SAM_1"/>
    <property type="match status" value="2"/>
</dbReference>
<dbReference type="PANTHER" id="PTHR24174">
    <property type="entry name" value="ANKYRIN REPEAT AND STERILE ALPHA MOTIF DOMAIN-CONTAINING PROTEIN 1"/>
    <property type="match status" value="1"/>
</dbReference>
<feature type="compositionally biased region" description="Low complexity" evidence="3">
    <location>
        <begin position="328"/>
        <end position="344"/>
    </location>
</feature>
<dbReference type="Gene3D" id="1.10.150.50">
    <property type="entry name" value="Transcription Factor, Ets-1"/>
    <property type="match status" value="2"/>
</dbReference>
<feature type="region of interest" description="Disordered" evidence="3">
    <location>
        <begin position="614"/>
        <end position="690"/>
    </location>
</feature>
<proteinExistence type="predicted"/>
<feature type="domain" description="SAM" evidence="4">
    <location>
        <begin position="439"/>
        <end position="499"/>
    </location>
</feature>
<accession>A0A553NUN6</accession>
<protein>
    <recommendedName>
        <fullName evidence="4">SAM domain-containing protein</fullName>
    </recommendedName>
</protein>
<dbReference type="InterPro" id="IPR013761">
    <property type="entry name" value="SAM/pointed_sf"/>
</dbReference>
<feature type="region of interest" description="Disordered" evidence="3">
    <location>
        <begin position="796"/>
        <end position="882"/>
    </location>
</feature>
<dbReference type="AlphaFoldDB" id="A0A553NUN6"/>
<feature type="compositionally biased region" description="Low complexity" evidence="3">
    <location>
        <begin position="275"/>
        <end position="289"/>
    </location>
</feature>
<evidence type="ECO:0000256" key="3">
    <source>
        <dbReference type="SAM" id="MobiDB-lite"/>
    </source>
</evidence>
<keyword evidence="6" id="KW-1185">Reference proteome</keyword>
<dbReference type="OrthoDB" id="5314041at2759"/>
<feature type="compositionally biased region" description="Basic and acidic residues" evidence="3">
    <location>
        <begin position="849"/>
        <end position="861"/>
    </location>
</feature>
<gene>
    <name evidence="5" type="ORF">TCAL_05633</name>
</gene>
<feature type="compositionally biased region" description="Low complexity" evidence="3">
    <location>
        <begin position="639"/>
        <end position="656"/>
    </location>
</feature>
<evidence type="ECO:0000313" key="5">
    <source>
        <dbReference type="EMBL" id="TRY69145.1"/>
    </source>
</evidence>
<feature type="compositionally biased region" description="Low complexity" evidence="3">
    <location>
        <begin position="802"/>
        <end position="816"/>
    </location>
</feature>
<feature type="compositionally biased region" description="Polar residues" evidence="3">
    <location>
        <begin position="206"/>
        <end position="215"/>
    </location>
</feature>
<evidence type="ECO:0000256" key="2">
    <source>
        <dbReference type="ARBA" id="ARBA00023043"/>
    </source>
</evidence>
<dbReference type="SMART" id="SM00454">
    <property type="entry name" value="SAM"/>
    <property type="match status" value="2"/>
</dbReference>
<keyword evidence="1" id="KW-0677">Repeat</keyword>
<dbReference type="FunFam" id="1.10.150.50:FF:000028">
    <property type="entry name" value="caskin-2 isoform X2"/>
    <property type="match status" value="1"/>
</dbReference>
<evidence type="ECO:0000313" key="6">
    <source>
        <dbReference type="Proteomes" id="UP000318571"/>
    </source>
</evidence>
<organism evidence="5 6">
    <name type="scientific">Tigriopus californicus</name>
    <name type="common">Marine copepod</name>
    <dbReference type="NCBI Taxonomy" id="6832"/>
    <lineage>
        <taxon>Eukaryota</taxon>
        <taxon>Metazoa</taxon>
        <taxon>Ecdysozoa</taxon>
        <taxon>Arthropoda</taxon>
        <taxon>Crustacea</taxon>
        <taxon>Multicrustacea</taxon>
        <taxon>Hexanauplia</taxon>
        <taxon>Copepoda</taxon>
        <taxon>Harpacticoida</taxon>
        <taxon>Harpacticidae</taxon>
        <taxon>Tigriopus</taxon>
    </lineage>
</organism>
<comment type="caution">
    <text evidence="5">The sequence shown here is derived from an EMBL/GenBank/DDBJ whole genome shotgun (WGS) entry which is preliminary data.</text>
</comment>
<evidence type="ECO:0000259" key="4">
    <source>
        <dbReference type="PROSITE" id="PS50105"/>
    </source>
</evidence>
<dbReference type="Proteomes" id="UP000318571">
    <property type="component" value="Chromosome 1"/>
</dbReference>
<reference evidence="5 6" key="1">
    <citation type="journal article" date="2018" name="Nat. Ecol. Evol.">
        <title>Genomic signatures of mitonuclear coevolution across populations of Tigriopus californicus.</title>
        <authorList>
            <person name="Barreto F.S."/>
            <person name="Watson E.T."/>
            <person name="Lima T.G."/>
            <person name="Willett C.S."/>
            <person name="Edmands S."/>
            <person name="Li W."/>
            <person name="Burton R.S."/>
        </authorList>
    </citation>
    <scope>NUCLEOTIDE SEQUENCE [LARGE SCALE GENOMIC DNA]</scope>
    <source>
        <strain evidence="5 6">San Diego</strain>
    </source>
</reference>
<dbReference type="STRING" id="6832.A0A553NUN6"/>
<evidence type="ECO:0000256" key="1">
    <source>
        <dbReference type="ARBA" id="ARBA00022737"/>
    </source>
</evidence>
<feature type="compositionally biased region" description="Polar residues" evidence="3">
    <location>
        <begin position="290"/>
        <end position="315"/>
    </location>
</feature>